<dbReference type="RefSeq" id="WP_309798746.1">
    <property type="nucleotide sequence ID" value="NZ_BAAAHY010000005.1"/>
</dbReference>
<organism evidence="2 3">
    <name type="scientific">Arthrobacter russicus</name>
    <dbReference type="NCBI Taxonomy" id="172040"/>
    <lineage>
        <taxon>Bacteria</taxon>
        <taxon>Bacillati</taxon>
        <taxon>Actinomycetota</taxon>
        <taxon>Actinomycetes</taxon>
        <taxon>Micrococcales</taxon>
        <taxon>Micrococcaceae</taxon>
        <taxon>Arthrobacter</taxon>
    </lineage>
</organism>
<comment type="caution">
    <text evidence="2">The sequence shown here is derived from an EMBL/GenBank/DDBJ whole genome shotgun (WGS) entry which is preliminary data.</text>
</comment>
<reference evidence="2 3" key="1">
    <citation type="submission" date="2023-07" db="EMBL/GenBank/DDBJ databases">
        <title>Sequencing the genomes of 1000 actinobacteria strains.</title>
        <authorList>
            <person name="Klenk H.-P."/>
        </authorList>
    </citation>
    <scope>NUCLEOTIDE SEQUENCE [LARGE SCALE GENOMIC DNA]</scope>
    <source>
        <strain evidence="2 3">DSM 14555</strain>
    </source>
</reference>
<accession>A0ABU1JC32</accession>
<feature type="chain" id="PRO_5045095559" description="Secreted protein" evidence="1">
    <location>
        <begin position="32"/>
        <end position="260"/>
    </location>
</feature>
<evidence type="ECO:0000313" key="2">
    <source>
        <dbReference type="EMBL" id="MDR6269993.1"/>
    </source>
</evidence>
<keyword evidence="3" id="KW-1185">Reference proteome</keyword>
<dbReference type="Proteomes" id="UP001185069">
    <property type="component" value="Unassembled WGS sequence"/>
</dbReference>
<sequence length="260" mass="27897">MTNFIRPMLASGAVATMLFASLMSAAGTASANQTNSADTEASTALDVQLNQAFWSQETPPSPEQAAARTALPVETKQALLKVANKESLAPTDRAALKDYGLESFDPTDNRVVTTESVTTSAPVTTKALAELDAKMVEAGLVTSPAAAAAAQCWITNDEVQSWGVVQKFGWKRTVDWCANGSVVTSFHRDIEAPGYISPWWYYRGADPSQSNGTGGWELKTYRKARFENCPPVVGCGANFYPWMDITLRGNNTASISKGVN</sequence>
<feature type="signal peptide" evidence="1">
    <location>
        <begin position="1"/>
        <end position="31"/>
    </location>
</feature>
<evidence type="ECO:0000256" key="1">
    <source>
        <dbReference type="SAM" id="SignalP"/>
    </source>
</evidence>
<protein>
    <recommendedName>
        <fullName evidence="4">Secreted protein</fullName>
    </recommendedName>
</protein>
<name>A0ABU1JC32_9MICC</name>
<proteinExistence type="predicted"/>
<dbReference type="EMBL" id="JAVDQF010000001">
    <property type="protein sequence ID" value="MDR6269993.1"/>
    <property type="molecule type" value="Genomic_DNA"/>
</dbReference>
<keyword evidence="1" id="KW-0732">Signal</keyword>
<evidence type="ECO:0008006" key="4">
    <source>
        <dbReference type="Google" id="ProtNLM"/>
    </source>
</evidence>
<evidence type="ECO:0000313" key="3">
    <source>
        <dbReference type="Proteomes" id="UP001185069"/>
    </source>
</evidence>
<gene>
    <name evidence="2" type="ORF">JOE69_002231</name>
</gene>